<dbReference type="SUPFAM" id="SSF53850">
    <property type="entry name" value="Periplasmic binding protein-like II"/>
    <property type="match status" value="1"/>
</dbReference>
<proteinExistence type="inferred from homology"/>
<dbReference type="GO" id="GO:0015833">
    <property type="term" value="P:peptide transport"/>
    <property type="evidence" value="ECO:0007669"/>
    <property type="project" value="TreeGrafter"/>
</dbReference>
<evidence type="ECO:0000256" key="1">
    <source>
        <dbReference type="ARBA" id="ARBA00004418"/>
    </source>
</evidence>
<dbReference type="OrthoDB" id="9803988at2"/>
<evidence type="ECO:0000256" key="2">
    <source>
        <dbReference type="ARBA" id="ARBA00005695"/>
    </source>
</evidence>
<name>A0A0D0Q4D9_9RHOB</name>
<dbReference type="EMBL" id="AONG01000022">
    <property type="protein sequence ID" value="KIQ67432.1"/>
    <property type="molecule type" value="Genomic_DNA"/>
</dbReference>
<comment type="caution">
    <text evidence="5">The sequence shown here is derived from an EMBL/GenBank/DDBJ whole genome shotgun (WGS) entry which is preliminary data.</text>
</comment>
<dbReference type="GO" id="GO:0042884">
    <property type="term" value="P:microcin transport"/>
    <property type="evidence" value="ECO:0007669"/>
    <property type="project" value="TreeGrafter"/>
</dbReference>
<keyword evidence="6" id="KW-1185">Reference proteome</keyword>
<dbReference type="STRING" id="1123501.Wenmar_03855"/>
<gene>
    <name evidence="5" type="ORF">Wenmar_03855</name>
</gene>
<sequence>MTHQGPHPRPTRRPTDAAVRAAVPALPRLAAGALLAGAALIAAGDAWGQEAEGEVIESHGYTNFGELKYPADFEHLDYVNPDAPKGGEISIWSQGTFDSFNNYAREGVSAALPSIYYETILTGTADDVYGVYCYLCTTLEYPESRDWVIFNLRDDVTFSDGRPMTAEDIEFSFNLFMEQGIAEYRAVVESFIESVEVIDDHTIRFTFADEAPIRDRIGFAGSTPVFSKSWFEETGTRLDESQDAPFLGTGPYVLDSFDYNRQIVIGRNEDWWGAEHPFNIGRNNFNTIRVEYFADGSAAFEGFKAGEYTFRRENSSRDWATGYNFPAIQNGWVVQETIPDGNIAYAQAFVFNLDKPQWQDPLVREAIGLMFNFEWSNETLFYGLYDRVNSFWENSELEATGTPSEGELALLQPLVDEGLLPESILTDEAVMAPVNDASDNQPDRSVFREAGRLLDEAGWTVGDNGMRTKDGQTLTISILEYSPLFDRIVNPFIENLERLGIDATLDRVDTSQYVERRRSGDFDLTNHGFDMGFEPGSGLKQWYDSSTADDSSRNVMRLRNEAVDRLLPAAIEAETLEEMTDAVHAIDRVMRSLRFWVPQWYKATDTIAYYDMYRHPDNMPPYATGELDFWWYDAEAAERLRAAGAFN</sequence>
<protein>
    <submittedName>
        <fullName evidence="5">ABC-type oligopeptide transport system, periplasmic component</fullName>
    </submittedName>
</protein>
<dbReference type="PIRSF" id="PIRSF002741">
    <property type="entry name" value="MppA"/>
    <property type="match status" value="1"/>
</dbReference>
<dbReference type="GO" id="GO:0030288">
    <property type="term" value="C:outer membrane-bounded periplasmic space"/>
    <property type="evidence" value="ECO:0007669"/>
    <property type="project" value="TreeGrafter"/>
</dbReference>
<accession>A0A0D0Q4D9</accession>
<dbReference type="CDD" id="cd08497">
    <property type="entry name" value="MbnE-like"/>
    <property type="match status" value="1"/>
</dbReference>
<organism evidence="5 6">
    <name type="scientific">Wenxinia marina DSM 24838</name>
    <dbReference type="NCBI Taxonomy" id="1123501"/>
    <lineage>
        <taxon>Bacteria</taxon>
        <taxon>Pseudomonadati</taxon>
        <taxon>Pseudomonadota</taxon>
        <taxon>Alphaproteobacteria</taxon>
        <taxon>Rhodobacterales</taxon>
        <taxon>Roseobacteraceae</taxon>
        <taxon>Wenxinia</taxon>
    </lineage>
</organism>
<dbReference type="AlphaFoldDB" id="A0A0D0Q4D9"/>
<dbReference type="InterPro" id="IPR039424">
    <property type="entry name" value="SBP_5"/>
</dbReference>
<dbReference type="PANTHER" id="PTHR30290">
    <property type="entry name" value="PERIPLASMIC BINDING COMPONENT OF ABC TRANSPORTER"/>
    <property type="match status" value="1"/>
</dbReference>
<dbReference type="Proteomes" id="UP000035100">
    <property type="component" value="Unassembled WGS sequence"/>
</dbReference>
<evidence type="ECO:0000256" key="3">
    <source>
        <dbReference type="ARBA" id="ARBA00022729"/>
    </source>
</evidence>
<dbReference type="Gene3D" id="3.40.190.10">
    <property type="entry name" value="Periplasmic binding protein-like II"/>
    <property type="match status" value="1"/>
</dbReference>
<reference evidence="5 6" key="1">
    <citation type="submission" date="2013-01" db="EMBL/GenBank/DDBJ databases">
        <authorList>
            <person name="Fiebig A."/>
            <person name="Goeker M."/>
            <person name="Klenk H.-P.P."/>
        </authorList>
    </citation>
    <scope>NUCLEOTIDE SEQUENCE [LARGE SCALE GENOMIC DNA]</scope>
    <source>
        <strain evidence="5 6">DSM 24838</strain>
    </source>
</reference>
<evidence type="ECO:0000259" key="4">
    <source>
        <dbReference type="Pfam" id="PF00496"/>
    </source>
</evidence>
<dbReference type="Gene3D" id="3.10.105.10">
    <property type="entry name" value="Dipeptide-binding Protein, Domain 3"/>
    <property type="match status" value="1"/>
</dbReference>
<dbReference type="RefSeq" id="WP_018301653.1">
    <property type="nucleotide sequence ID" value="NZ_KB902278.1"/>
</dbReference>
<dbReference type="GO" id="GO:0043190">
    <property type="term" value="C:ATP-binding cassette (ABC) transporter complex"/>
    <property type="evidence" value="ECO:0007669"/>
    <property type="project" value="InterPro"/>
</dbReference>
<dbReference type="eggNOG" id="COG4166">
    <property type="taxonomic scope" value="Bacteria"/>
</dbReference>
<evidence type="ECO:0000313" key="5">
    <source>
        <dbReference type="EMBL" id="KIQ67432.1"/>
    </source>
</evidence>
<comment type="subcellular location">
    <subcellularLocation>
        <location evidence="1">Periplasm</location>
    </subcellularLocation>
</comment>
<dbReference type="PANTHER" id="PTHR30290:SF64">
    <property type="entry name" value="ABC TRANSPORTER PERIPLASMIC BINDING PROTEIN"/>
    <property type="match status" value="1"/>
</dbReference>
<keyword evidence="3" id="KW-0732">Signal</keyword>
<comment type="similarity">
    <text evidence="2">Belongs to the bacterial solute-binding protein 5 family.</text>
</comment>
<feature type="domain" description="Solute-binding protein family 5" evidence="4">
    <location>
        <begin position="148"/>
        <end position="546"/>
    </location>
</feature>
<dbReference type="GO" id="GO:1904680">
    <property type="term" value="F:peptide transmembrane transporter activity"/>
    <property type="evidence" value="ECO:0007669"/>
    <property type="project" value="TreeGrafter"/>
</dbReference>
<dbReference type="InterPro" id="IPR000914">
    <property type="entry name" value="SBP_5_dom"/>
</dbReference>
<dbReference type="InterPro" id="IPR030678">
    <property type="entry name" value="Peptide/Ni-bd"/>
</dbReference>
<dbReference type="Pfam" id="PF00496">
    <property type="entry name" value="SBP_bac_5"/>
    <property type="match status" value="1"/>
</dbReference>
<evidence type="ECO:0000313" key="6">
    <source>
        <dbReference type="Proteomes" id="UP000035100"/>
    </source>
</evidence>
<dbReference type="PATRIC" id="fig|1123501.6.peg.3984"/>